<proteinExistence type="predicted"/>
<dbReference type="RefSeq" id="XP_004228222.1">
    <property type="nucleotide sequence ID" value="XM_004228174.1"/>
</dbReference>
<dbReference type="EMBL" id="DF158452">
    <property type="protein sequence ID" value="GAB70004.1"/>
    <property type="molecule type" value="Genomic_DNA"/>
</dbReference>
<dbReference type="OrthoDB" id="386729at2759"/>
<evidence type="ECO:0000313" key="2">
    <source>
        <dbReference type="Proteomes" id="UP000006319"/>
    </source>
</evidence>
<dbReference type="Proteomes" id="UP000006319">
    <property type="component" value="Unassembled WGS sequence"/>
</dbReference>
<sequence>LRIKYVNLFLSFFHYDDWRERKELYEYYVDYYPVSETVKIYSDRCNEFYHYVERKKPLYKHFKELCTGDNTNKCPEFYAQCEQYDPDKVLSHLSCHNEIMKERSSATSSVLEIRNTHSDSETKSRETSVVMVPVDITNLNEKSHTITKVGNILLGVVATSMTSGALYRVNIKFIDTNQLHTFVNIYHYYISINNI</sequence>
<gene>
    <name evidence="1" type="ORF">PCYB_007530</name>
</gene>
<reference evidence="1 2" key="1">
    <citation type="journal article" date="2012" name="Nat. Genet.">
        <title>Plasmodium cynomolgi genome sequences provide insight into Plasmodium vivax and the monkey malaria clade.</title>
        <authorList>
            <person name="Tachibana S."/>
            <person name="Sullivan S.A."/>
            <person name="Kawai S."/>
            <person name="Nakamura S."/>
            <person name="Kim H.R."/>
            <person name="Goto N."/>
            <person name="Arisue N."/>
            <person name="Palacpac N.M.Q."/>
            <person name="Honma H."/>
            <person name="Yagi M."/>
            <person name="Tougan T."/>
            <person name="Katakai Y."/>
            <person name="Kaneko O."/>
            <person name="Mita T."/>
            <person name="Kita K."/>
            <person name="Yasutomi Y."/>
            <person name="Sutton P.L."/>
            <person name="Shakhbatyan R."/>
            <person name="Horii T."/>
            <person name="Yasunaga T."/>
            <person name="Barnwell J.W."/>
            <person name="Escalante A.A."/>
            <person name="Carlton J.M."/>
            <person name="Tanabe K."/>
        </authorList>
    </citation>
    <scope>NUCLEOTIDE SEQUENCE [LARGE SCALE GENOMIC DNA]</scope>
    <source>
        <strain evidence="1 2">B</strain>
    </source>
</reference>
<feature type="non-terminal residue" evidence="1">
    <location>
        <position position="1"/>
    </location>
</feature>
<name>K6V102_PLACD</name>
<dbReference type="VEuPathDB" id="PlasmoDB:PCYB_007530"/>
<dbReference type="AlphaFoldDB" id="K6V102"/>
<dbReference type="KEGG" id="pcy:PCYB_007530"/>
<dbReference type="Pfam" id="PF05795">
    <property type="entry name" value="Plasmodium_Vir"/>
    <property type="match status" value="1"/>
</dbReference>
<accession>K6V102</accession>
<evidence type="ECO:0000313" key="1">
    <source>
        <dbReference type="EMBL" id="GAB70004.1"/>
    </source>
</evidence>
<keyword evidence="2" id="KW-1185">Reference proteome</keyword>
<dbReference type="InterPro" id="IPR008780">
    <property type="entry name" value="Plasmodium_Vir"/>
</dbReference>
<organism evidence="1 2">
    <name type="scientific">Plasmodium cynomolgi (strain B)</name>
    <dbReference type="NCBI Taxonomy" id="1120755"/>
    <lineage>
        <taxon>Eukaryota</taxon>
        <taxon>Sar</taxon>
        <taxon>Alveolata</taxon>
        <taxon>Apicomplexa</taxon>
        <taxon>Aconoidasida</taxon>
        <taxon>Haemosporida</taxon>
        <taxon>Plasmodiidae</taxon>
        <taxon>Plasmodium</taxon>
        <taxon>Plasmodium (Plasmodium)</taxon>
    </lineage>
</organism>
<dbReference type="GeneID" id="14696546"/>
<protein>
    <submittedName>
        <fullName evidence="1">CYIR protein</fullName>
    </submittedName>
</protein>